<protein>
    <submittedName>
        <fullName evidence="2">HMG box domain-containing protein</fullName>
    </submittedName>
</protein>
<accession>A0A0M3I0N7</accession>
<evidence type="ECO:0000313" key="2">
    <source>
        <dbReference type="WBParaSite" id="ALUE_0000971801-mRNA-1"/>
    </source>
</evidence>
<dbReference type="AlphaFoldDB" id="A0A0M3I0N7"/>
<dbReference type="WBParaSite" id="ALUE_0000971801-mRNA-1">
    <property type="protein sequence ID" value="ALUE_0000971801-mRNA-1"/>
    <property type="gene ID" value="ALUE_0000971801"/>
</dbReference>
<proteinExistence type="predicted"/>
<sequence length="133" mass="15236">MYHPACKKRTLKIESTSELAENLSSLHSWASVRARQKNVSRFICGLRWRLEKTKQYGERKVKPEEIKAKIELEYEGARDGRRIYEGAVRNAQVPTACLPTPPDDPYSSYIHSVNWLASVPRSCSLCVCRLVLL</sequence>
<dbReference type="Proteomes" id="UP000036681">
    <property type="component" value="Unplaced"/>
</dbReference>
<evidence type="ECO:0000313" key="1">
    <source>
        <dbReference type="Proteomes" id="UP000036681"/>
    </source>
</evidence>
<keyword evidence="1" id="KW-1185">Reference proteome</keyword>
<reference evidence="2" key="1">
    <citation type="submission" date="2017-02" db="UniProtKB">
        <authorList>
            <consortium name="WormBaseParasite"/>
        </authorList>
    </citation>
    <scope>IDENTIFICATION</scope>
</reference>
<name>A0A0M3I0N7_ASCLU</name>
<organism evidence="1 2">
    <name type="scientific">Ascaris lumbricoides</name>
    <name type="common">Giant roundworm</name>
    <dbReference type="NCBI Taxonomy" id="6252"/>
    <lineage>
        <taxon>Eukaryota</taxon>
        <taxon>Metazoa</taxon>
        <taxon>Ecdysozoa</taxon>
        <taxon>Nematoda</taxon>
        <taxon>Chromadorea</taxon>
        <taxon>Rhabditida</taxon>
        <taxon>Spirurina</taxon>
        <taxon>Ascaridomorpha</taxon>
        <taxon>Ascaridoidea</taxon>
        <taxon>Ascarididae</taxon>
        <taxon>Ascaris</taxon>
    </lineage>
</organism>